<dbReference type="HOGENOM" id="CLU_155624_0_0_1"/>
<feature type="non-terminal residue" evidence="1">
    <location>
        <position position="1"/>
    </location>
</feature>
<evidence type="ECO:0000313" key="1">
    <source>
        <dbReference type="EMBL" id="KII83437.1"/>
    </source>
</evidence>
<accession>A0A0C9SQ79</accession>
<name>A0A0C9SQ79_PLICR</name>
<keyword evidence="2" id="KW-1185">Reference proteome</keyword>
<dbReference type="OrthoDB" id="1607513at2759"/>
<sequence length="91" mass="10190">KSDIPHRTKLSQLIVKRFDAEYALMVEDIHNAIGRVSFTSDCWSRKDLSDFMALTAHYCAYAPNGGLVLRSQLVAFYSVGASHTLGQPWKS</sequence>
<dbReference type="Proteomes" id="UP000053263">
    <property type="component" value="Unassembled WGS sequence"/>
</dbReference>
<dbReference type="AlphaFoldDB" id="A0A0C9SQ79"/>
<organism evidence="1 2">
    <name type="scientific">Plicaturopsis crispa FD-325 SS-3</name>
    <dbReference type="NCBI Taxonomy" id="944288"/>
    <lineage>
        <taxon>Eukaryota</taxon>
        <taxon>Fungi</taxon>
        <taxon>Dikarya</taxon>
        <taxon>Basidiomycota</taxon>
        <taxon>Agaricomycotina</taxon>
        <taxon>Agaricomycetes</taxon>
        <taxon>Agaricomycetidae</taxon>
        <taxon>Amylocorticiales</taxon>
        <taxon>Amylocorticiaceae</taxon>
        <taxon>Plicatura</taxon>
        <taxon>Plicaturopsis crispa</taxon>
    </lineage>
</organism>
<gene>
    <name evidence="1" type="ORF">PLICRDRAFT_119383</name>
</gene>
<dbReference type="EMBL" id="KN832577">
    <property type="protein sequence ID" value="KII83437.1"/>
    <property type="molecule type" value="Genomic_DNA"/>
</dbReference>
<protein>
    <submittedName>
        <fullName evidence="1">Uncharacterized protein</fullName>
    </submittedName>
</protein>
<proteinExistence type="predicted"/>
<evidence type="ECO:0000313" key="2">
    <source>
        <dbReference type="Proteomes" id="UP000053263"/>
    </source>
</evidence>
<reference evidence="1 2" key="1">
    <citation type="submission" date="2014-06" db="EMBL/GenBank/DDBJ databases">
        <title>Evolutionary Origins and Diversification of the Mycorrhizal Mutualists.</title>
        <authorList>
            <consortium name="DOE Joint Genome Institute"/>
            <consortium name="Mycorrhizal Genomics Consortium"/>
            <person name="Kohler A."/>
            <person name="Kuo A."/>
            <person name="Nagy L.G."/>
            <person name="Floudas D."/>
            <person name="Copeland A."/>
            <person name="Barry K.W."/>
            <person name="Cichocki N."/>
            <person name="Veneault-Fourrey C."/>
            <person name="LaButti K."/>
            <person name="Lindquist E.A."/>
            <person name="Lipzen A."/>
            <person name="Lundell T."/>
            <person name="Morin E."/>
            <person name="Murat C."/>
            <person name="Riley R."/>
            <person name="Ohm R."/>
            <person name="Sun H."/>
            <person name="Tunlid A."/>
            <person name="Henrissat B."/>
            <person name="Grigoriev I.V."/>
            <person name="Hibbett D.S."/>
            <person name="Martin F."/>
        </authorList>
    </citation>
    <scope>NUCLEOTIDE SEQUENCE [LARGE SCALE GENOMIC DNA]</scope>
    <source>
        <strain evidence="1 2">FD-325 SS-3</strain>
    </source>
</reference>